<name>A0ABP9SEB9_9MICC</name>
<evidence type="ECO:0000259" key="3">
    <source>
        <dbReference type="Pfam" id="PF13460"/>
    </source>
</evidence>
<sequence>MILVVGGTGELGGRVVRRLRAKGQDVRCLVRWQTDDSLLRETGAEIVRGDLTNPPSLNAACRGVDTVIATASTLVRRLAGASTATIKRVDEEGMASLVAAAEAAGVKRFVYVSFSGVDSGRATALEHAKHTIEQRLAGSSMRRVIIRPDAFQEIHLGPVGRFDIARGKAIIIGKGDNKVRFVATDDVAALISAVALEPDPPTLIEVGGPEPLSKNEAVEIAEELTGRRMKVNRVPRPLARLVARLLARPNDALSTVFGNGVLMDTVEVRWDDQPLRRRGIVPRSASDFLREQAHQTPLYRA</sequence>
<dbReference type="Gene3D" id="3.40.50.720">
    <property type="entry name" value="NAD(P)-binding Rossmann-like Domain"/>
    <property type="match status" value="1"/>
</dbReference>
<proteinExistence type="predicted"/>
<evidence type="ECO:0000256" key="1">
    <source>
        <dbReference type="ARBA" id="ARBA00022531"/>
    </source>
</evidence>
<evidence type="ECO:0000313" key="4">
    <source>
        <dbReference type="EMBL" id="GAA5194241.1"/>
    </source>
</evidence>
<organism evidence="4 5">
    <name type="scientific">Arthrobacter gyeryongensis</name>
    <dbReference type="NCBI Taxonomy" id="1650592"/>
    <lineage>
        <taxon>Bacteria</taxon>
        <taxon>Bacillati</taxon>
        <taxon>Actinomycetota</taxon>
        <taxon>Actinomycetes</taxon>
        <taxon>Micrococcales</taxon>
        <taxon>Micrococcaceae</taxon>
        <taxon>Arthrobacter</taxon>
    </lineage>
</organism>
<keyword evidence="1" id="KW-0602">Photosynthesis</keyword>
<keyword evidence="5" id="KW-1185">Reference proteome</keyword>
<dbReference type="InterPro" id="IPR016040">
    <property type="entry name" value="NAD(P)-bd_dom"/>
</dbReference>
<protein>
    <recommendedName>
        <fullName evidence="3">NAD(P)-binding domain-containing protein</fullName>
    </recommendedName>
</protein>
<dbReference type="InterPro" id="IPR044256">
    <property type="entry name" value="HCF244-like"/>
</dbReference>
<evidence type="ECO:0000313" key="5">
    <source>
        <dbReference type="Proteomes" id="UP001500200"/>
    </source>
</evidence>
<dbReference type="RefSeq" id="WP_345449318.1">
    <property type="nucleotide sequence ID" value="NZ_BAABKK010000012.1"/>
</dbReference>
<reference evidence="5" key="1">
    <citation type="journal article" date="2019" name="Int. J. Syst. Evol. Microbiol.">
        <title>The Global Catalogue of Microorganisms (GCM) 10K type strain sequencing project: providing services to taxonomists for standard genome sequencing and annotation.</title>
        <authorList>
            <consortium name="The Broad Institute Genomics Platform"/>
            <consortium name="The Broad Institute Genome Sequencing Center for Infectious Disease"/>
            <person name="Wu L."/>
            <person name="Ma J."/>
        </authorList>
    </citation>
    <scope>NUCLEOTIDE SEQUENCE [LARGE SCALE GENOMIC DNA]</scope>
    <source>
        <strain evidence="5">JCM 18514</strain>
    </source>
</reference>
<evidence type="ECO:0000256" key="2">
    <source>
        <dbReference type="ARBA" id="ARBA00023276"/>
    </source>
</evidence>
<accession>A0ABP9SEB9</accession>
<dbReference type="PANTHER" id="PTHR47128">
    <property type="match status" value="1"/>
</dbReference>
<feature type="domain" description="NAD(P)-binding" evidence="3">
    <location>
        <begin position="6"/>
        <end position="197"/>
    </location>
</feature>
<comment type="caution">
    <text evidence="4">The sequence shown here is derived from an EMBL/GenBank/DDBJ whole genome shotgun (WGS) entry which is preliminary data.</text>
</comment>
<dbReference type="Pfam" id="PF13460">
    <property type="entry name" value="NAD_binding_10"/>
    <property type="match status" value="1"/>
</dbReference>
<dbReference type="Proteomes" id="UP001500200">
    <property type="component" value="Unassembled WGS sequence"/>
</dbReference>
<dbReference type="EMBL" id="BAABKK010000012">
    <property type="protein sequence ID" value="GAA5194241.1"/>
    <property type="molecule type" value="Genomic_DNA"/>
</dbReference>
<dbReference type="SUPFAM" id="SSF51735">
    <property type="entry name" value="NAD(P)-binding Rossmann-fold domains"/>
    <property type="match status" value="1"/>
</dbReference>
<dbReference type="PANTHER" id="PTHR47128:SF2">
    <property type="entry name" value="PROTEIN HIGH CHLOROPHYLL FLUORESCENCE PHENOTYPE 244, CHLOROPLASTIC"/>
    <property type="match status" value="1"/>
</dbReference>
<keyword evidence="2" id="KW-0604">Photosystem II</keyword>
<dbReference type="InterPro" id="IPR036291">
    <property type="entry name" value="NAD(P)-bd_dom_sf"/>
</dbReference>
<gene>
    <name evidence="4" type="ORF">GCM10023346_21200</name>
</gene>